<dbReference type="eggNOG" id="COG3464">
    <property type="taxonomic scope" value="Bacteria"/>
</dbReference>
<dbReference type="Proteomes" id="UP000014160">
    <property type="component" value="Unassembled WGS sequence"/>
</dbReference>
<reference evidence="2 4" key="1">
    <citation type="submission" date="2013-02" db="EMBL/GenBank/DDBJ databases">
        <title>The Genome Sequence of Enterococcus gilvus ATCC BAA-350.</title>
        <authorList>
            <consortium name="The Broad Institute Genome Sequencing Platform"/>
            <consortium name="The Broad Institute Genome Sequencing Center for Infectious Disease"/>
            <person name="Earl A.M."/>
            <person name="Gilmore M.S."/>
            <person name="Lebreton F."/>
            <person name="Walker B."/>
            <person name="Young S.K."/>
            <person name="Zeng Q."/>
            <person name="Gargeya S."/>
            <person name="Fitzgerald M."/>
            <person name="Haas B."/>
            <person name="Abouelleil A."/>
            <person name="Alvarado L."/>
            <person name="Arachchi H.M."/>
            <person name="Berlin A.M."/>
            <person name="Chapman S.B."/>
            <person name="Dewar J."/>
            <person name="Goldberg J."/>
            <person name="Griggs A."/>
            <person name="Gujja S."/>
            <person name="Hansen M."/>
            <person name="Howarth C."/>
            <person name="Imamovic A."/>
            <person name="Larimer J."/>
            <person name="McCowan C."/>
            <person name="Murphy C."/>
            <person name="Neiman D."/>
            <person name="Pearson M."/>
            <person name="Priest M."/>
            <person name="Roberts A."/>
            <person name="Saif S."/>
            <person name="Shea T."/>
            <person name="Sisk P."/>
            <person name="Sykes S."/>
            <person name="Wortman J."/>
            <person name="Nusbaum C."/>
            <person name="Birren B."/>
        </authorList>
    </citation>
    <scope>NUCLEOTIDE SEQUENCE [LARGE SCALE GENOMIC DNA]</scope>
    <source>
        <strain evidence="2 4">ATCC BAA-350</strain>
    </source>
</reference>
<keyword evidence="5" id="KW-1185">Reference proteome</keyword>
<dbReference type="AlphaFoldDB" id="R2XAL4"/>
<evidence type="ECO:0000313" key="5">
    <source>
        <dbReference type="Proteomes" id="UP000014160"/>
    </source>
</evidence>
<dbReference type="OrthoDB" id="6197054at2"/>
<gene>
    <name evidence="3" type="ORF">I592_03985</name>
    <name evidence="2" type="ORF">UKC_04106</name>
</gene>
<evidence type="ECO:0000313" key="2">
    <source>
        <dbReference type="EMBL" id="EOI51889.1"/>
    </source>
</evidence>
<accession>R2XAL4</accession>
<dbReference type="Proteomes" id="UP000013750">
    <property type="component" value="Unassembled WGS sequence"/>
</dbReference>
<protein>
    <recommendedName>
        <fullName evidence="1">Transposase IS204/IS1001/IS1096/IS1165 zinc-finger domain-containing protein</fullName>
    </recommendedName>
</protein>
<dbReference type="EMBL" id="ASWH01000003">
    <property type="protein sequence ID" value="EOW78392.1"/>
    <property type="molecule type" value="Genomic_DNA"/>
</dbReference>
<reference evidence="3 5" key="2">
    <citation type="submission" date="2013-03" db="EMBL/GenBank/DDBJ databases">
        <title>The Genome Sequence of Enterococcus gilvus ATCC BAA-350 (PacBio/Illumina hybrid assembly).</title>
        <authorList>
            <consortium name="The Broad Institute Genomics Platform"/>
            <consortium name="The Broad Institute Genome Sequencing Center for Infectious Disease"/>
            <person name="Earl A."/>
            <person name="Russ C."/>
            <person name="Gilmore M."/>
            <person name="Surin D."/>
            <person name="Walker B."/>
            <person name="Young S."/>
            <person name="Zeng Q."/>
            <person name="Gargeya S."/>
            <person name="Fitzgerald M."/>
            <person name="Haas B."/>
            <person name="Abouelleil A."/>
            <person name="Allen A.W."/>
            <person name="Alvarado L."/>
            <person name="Arachchi H.M."/>
            <person name="Berlin A.M."/>
            <person name="Chapman S.B."/>
            <person name="Gainer-Dewar J."/>
            <person name="Goldberg J."/>
            <person name="Griggs A."/>
            <person name="Gujja S."/>
            <person name="Hansen M."/>
            <person name="Howarth C."/>
            <person name="Imamovic A."/>
            <person name="Ireland A."/>
            <person name="Larimer J."/>
            <person name="McCowan C."/>
            <person name="Murphy C."/>
            <person name="Pearson M."/>
            <person name="Poon T.W."/>
            <person name="Priest M."/>
            <person name="Roberts A."/>
            <person name="Saif S."/>
            <person name="Shea T."/>
            <person name="Sisk P."/>
            <person name="Sykes S."/>
            <person name="Wortman J."/>
            <person name="Nusbaum C."/>
            <person name="Birren B."/>
        </authorList>
    </citation>
    <scope>NUCLEOTIDE SEQUENCE [LARGE SCALE GENOMIC DNA]</scope>
    <source>
        <strain evidence="3 5">ATCC BAA-350</strain>
    </source>
</reference>
<comment type="caution">
    <text evidence="2">The sequence shown here is derived from an EMBL/GenBank/DDBJ whole genome shotgun (WGS) entry which is preliminary data.</text>
</comment>
<name>R2XAL4_9ENTE</name>
<dbReference type="EMBL" id="AJDQ01000028">
    <property type="protein sequence ID" value="EOI51889.1"/>
    <property type="molecule type" value="Genomic_DNA"/>
</dbReference>
<dbReference type="InterPro" id="IPR029261">
    <property type="entry name" value="Transposase_Znf"/>
</dbReference>
<proteinExistence type="predicted"/>
<evidence type="ECO:0000313" key="4">
    <source>
        <dbReference type="Proteomes" id="UP000013750"/>
    </source>
</evidence>
<organism evidence="2 4">
    <name type="scientific">Enterococcus gilvus ATCC BAA-350</name>
    <dbReference type="NCBI Taxonomy" id="1158614"/>
    <lineage>
        <taxon>Bacteria</taxon>
        <taxon>Bacillati</taxon>
        <taxon>Bacillota</taxon>
        <taxon>Bacilli</taxon>
        <taxon>Lactobacillales</taxon>
        <taxon>Enterococcaceae</taxon>
        <taxon>Enterococcus</taxon>
    </lineage>
</organism>
<dbReference type="Pfam" id="PF14690">
    <property type="entry name" value="Zn_ribbon_ISL3"/>
    <property type="match status" value="1"/>
</dbReference>
<sequence>MIKYKEFTSCSFLLDDDPFTYDVEETAEIIHLFVKSRCHSCSCPACGVTCHKLYSTYIRTIQDTPIHGKQTLLHADVYKYYCLNLAFFYQVFTELLSFFRPSQVRTEALNTFILGVAIF</sequence>
<dbReference type="RefSeq" id="WP_010782419.1">
    <property type="nucleotide sequence ID" value="NZ_ASWH01000003.1"/>
</dbReference>
<evidence type="ECO:0000313" key="3">
    <source>
        <dbReference type="EMBL" id="EOW78392.1"/>
    </source>
</evidence>
<feature type="domain" description="Transposase IS204/IS1001/IS1096/IS1165 zinc-finger" evidence="1">
    <location>
        <begin position="41"/>
        <end position="82"/>
    </location>
</feature>
<dbReference type="HOGENOM" id="CLU_2057749_0_0_9"/>
<evidence type="ECO:0000259" key="1">
    <source>
        <dbReference type="Pfam" id="PF14690"/>
    </source>
</evidence>